<feature type="transmembrane region" description="Helical" evidence="1">
    <location>
        <begin position="144"/>
        <end position="163"/>
    </location>
</feature>
<dbReference type="STRING" id="1817883.A3G31_12160"/>
<reference evidence="2 3" key="1">
    <citation type="journal article" date="2016" name="Nat. Commun.">
        <title>Thousands of microbial genomes shed light on interconnected biogeochemical processes in an aquifer system.</title>
        <authorList>
            <person name="Anantharaman K."/>
            <person name="Brown C.T."/>
            <person name="Hug L.A."/>
            <person name="Sharon I."/>
            <person name="Castelle C.J."/>
            <person name="Probst A.J."/>
            <person name="Thomas B.C."/>
            <person name="Singh A."/>
            <person name="Wilkins M.J."/>
            <person name="Karaoz U."/>
            <person name="Brodie E.L."/>
            <person name="Williams K.H."/>
            <person name="Hubbard S.S."/>
            <person name="Banfield J.F."/>
        </authorList>
    </citation>
    <scope>NUCLEOTIDE SEQUENCE [LARGE SCALE GENOMIC DNA]</scope>
</reference>
<evidence type="ECO:0000256" key="1">
    <source>
        <dbReference type="SAM" id="Phobius"/>
    </source>
</evidence>
<feature type="transmembrane region" description="Helical" evidence="1">
    <location>
        <begin position="6"/>
        <end position="24"/>
    </location>
</feature>
<feature type="transmembrane region" description="Helical" evidence="1">
    <location>
        <begin position="347"/>
        <end position="365"/>
    </location>
</feature>
<dbReference type="EMBL" id="MGDI01000010">
    <property type="protein sequence ID" value="OGL54628.1"/>
    <property type="molecule type" value="Genomic_DNA"/>
</dbReference>
<dbReference type="Proteomes" id="UP000178082">
    <property type="component" value="Unassembled WGS sequence"/>
</dbReference>
<feature type="transmembrane region" description="Helical" evidence="1">
    <location>
        <begin position="372"/>
        <end position="392"/>
    </location>
</feature>
<feature type="transmembrane region" description="Helical" evidence="1">
    <location>
        <begin position="31"/>
        <end position="52"/>
    </location>
</feature>
<evidence type="ECO:0008006" key="4">
    <source>
        <dbReference type="Google" id="ProtNLM"/>
    </source>
</evidence>
<comment type="caution">
    <text evidence="2">The sequence shown here is derived from an EMBL/GenBank/DDBJ whole genome shotgun (WGS) entry which is preliminary data.</text>
</comment>
<feature type="transmembrane region" description="Helical" evidence="1">
    <location>
        <begin position="175"/>
        <end position="192"/>
    </location>
</feature>
<keyword evidence="1" id="KW-0472">Membrane</keyword>
<accession>A0A1F7SN22</accession>
<evidence type="ECO:0000313" key="3">
    <source>
        <dbReference type="Proteomes" id="UP000178082"/>
    </source>
</evidence>
<feature type="transmembrane region" description="Helical" evidence="1">
    <location>
        <begin position="222"/>
        <end position="238"/>
    </location>
</feature>
<sequence>MKKNIISIDTIILFLATLSVIKFVPAEIRLVVHPIVIFLLGIYLLIDVMLNARENNISYLNTCKFIIIILIISLLAIIPCLHRISQRHNGNPYEFAHDGGVIQTEEAIKYFIKGENPYHEDYYNTILDEHYTVYKLDEIKNSLIHHYTYLPLTFLFPIPFYFLSKATIGWFDMRFIYILMFGLSLYTIPKLAIDFRSKALLLITISLNPFFTYFLADGRNEIFLLFWLLMSFLFLMRDRLKTASVFLGLACVSKPTAWFLIPFFITYIWGKNNESENLGKKLMFLLKNTYPFILIFLIFILPFLILDFHSFKEDIFNWDEAYPLGGTPGYGFSNLLLFIGYSKSDYFPFKYLQLITGLPLLYFLLRRQLKNNTINFMLISYGILSFVLLYFSRFLHDNYLGYVFSVLCLGFFLEERKGYLIH</sequence>
<evidence type="ECO:0000313" key="2">
    <source>
        <dbReference type="EMBL" id="OGL54628.1"/>
    </source>
</evidence>
<feature type="transmembrane region" description="Helical" evidence="1">
    <location>
        <begin position="245"/>
        <end position="269"/>
    </location>
</feature>
<name>A0A1F7SN22_9BACT</name>
<keyword evidence="1" id="KW-0812">Transmembrane</keyword>
<dbReference type="AlphaFoldDB" id="A0A1F7SN22"/>
<keyword evidence="1" id="KW-1133">Transmembrane helix</keyword>
<feature type="transmembrane region" description="Helical" evidence="1">
    <location>
        <begin position="321"/>
        <end position="341"/>
    </location>
</feature>
<feature type="transmembrane region" description="Helical" evidence="1">
    <location>
        <begin position="289"/>
        <end position="309"/>
    </location>
</feature>
<feature type="transmembrane region" description="Helical" evidence="1">
    <location>
        <begin position="58"/>
        <end position="78"/>
    </location>
</feature>
<gene>
    <name evidence="2" type="ORF">A3G31_12160</name>
</gene>
<proteinExistence type="predicted"/>
<organism evidence="2 3">
    <name type="scientific">Candidatus Schekmanbacteria bacterium RIFCSPLOWO2_12_FULL_38_15</name>
    <dbReference type="NCBI Taxonomy" id="1817883"/>
    <lineage>
        <taxon>Bacteria</taxon>
        <taxon>Candidatus Schekmaniibacteriota</taxon>
    </lineage>
</organism>
<protein>
    <recommendedName>
        <fullName evidence="4">Glycosyltransferase RgtA/B/C/D-like domain-containing protein</fullName>
    </recommendedName>
</protein>